<dbReference type="AlphaFoldDB" id="A0A413JQL3"/>
<sequence length="61" mass="7129">MTTVSCKRKVRVWVEVIVNRGAALYGESSLFTQNRGQCLFCPLLREMHFYLPSSTFFHLFI</sequence>
<dbReference type="EMBL" id="QSDG01000045">
    <property type="protein sequence ID" value="RGY63258.1"/>
    <property type="molecule type" value="Genomic_DNA"/>
</dbReference>
<accession>A0A413JQL3</accession>
<reference evidence="1 2" key="1">
    <citation type="submission" date="2018-08" db="EMBL/GenBank/DDBJ databases">
        <title>A genome reference for cultivated species of the human gut microbiota.</title>
        <authorList>
            <person name="Zou Y."/>
            <person name="Xue W."/>
            <person name="Luo G."/>
        </authorList>
    </citation>
    <scope>NUCLEOTIDE SEQUENCE [LARGE SCALE GENOMIC DNA]</scope>
    <source>
        <strain evidence="1 2">OF01-1</strain>
    </source>
</reference>
<protein>
    <submittedName>
        <fullName evidence="1">Uncharacterized protein</fullName>
    </submittedName>
</protein>
<dbReference type="Proteomes" id="UP000284614">
    <property type="component" value="Unassembled WGS sequence"/>
</dbReference>
<proteinExistence type="predicted"/>
<organism evidence="1 2">
    <name type="scientific">Bacteroides fragilis</name>
    <dbReference type="NCBI Taxonomy" id="817"/>
    <lineage>
        <taxon>Bacteria</taxon>
        <taxon>Pseudomonadati</taxon>
        <taxon>Bacteroidota</taxon>
        <taxon>Bacteroidia</taxon>
        <taxon>Bacteroidales</taxon>
        <taxon>Bacteroidaceae</taxon>
        <taxon>Bacteroides</taxon>
    </lineage>
</organism>
<gene>
    <name evidence="1" type="ORF">DXA27_22960</name>
</gene>
<evidence type="ECO:0000313" key="1">
    <source>
        <dbReference type="EMBL" id="RGY63258.1"/>
    </source>
</evidence>
<comment type="caution">
    <text evidence="1">The sequence shown here is derived from an EMBL/GenBank/DDBJ whole genome shotgun (WGS) entry which is preliminary data.</text>
</comment>
<evidence type="ECO:0000313" key="2">
    <source>
        <dbReference type="Proteomes" id="UP000284614"/>
    </source>
</evidence>
<name>A0A413JQL3_BACFG</name>